<keyword evidence="4 7" id="KW-1133">Transmembrane helix</keyword>
<dbReference type="PANTHER" id="PTHR36115">
    <property type="entry name" value="PROLINE-RICH ANTIGEN HOMOLOG-RELATED"/>
    <property type="match status" value="1"/>
</dbReference>
<feature type="region of interest" description="Disordered" evidence="6">
    <location>
        <begin position="156"/>
        <end position="183"/>
    </location>
</feature>
<keyword evidence="10" id="KW-1185">Reference proteome</keyword>
<dbReference type="PANTHER" id="PTHR36115:SF6">
    <property type="entry name" value="PROLINE-RICH ANTIGEN HOMOLOG"/>
    <property type="match status" value="1"/>
</dbReference>
<keyword evidence="2" id="KW-1003">Cell membrane</keyword>
<evidence type="ECO:0000256" key="5">
    <source>
        <dbReference type="ARBA" id="ARBA00023136"/>
    </source>
</evidence>
<dbReference type="GO" id="GO:0005886">
    <property type="term" value="C:plasma membrane"/>
    <property type="evidence" value="ECO:0007669"/>
    <property type="project" value="UniProtKB-SubCell"/>
</dbReference>
<dbReference type="InterPro" id="IPR016795">
    <property type="entry name" value="UCP021697"/>
</dbReference>
<accession>A0A5N6AKL9</accession>
<evidence type="ECO:0000256" key="7">
    <source>
        <dbReference type="SAM" id="Phobius"/>
    </source>
</evidence>
<dbReference type="OrthoDB" id="5187110at2"/>
<dbReference type="Proteomes" id="UP000314251">
    <property type="component" value="Unassembled WGS sequence"/>
</dbReference>
<dbReference type="InterPro" id="IPR051791">
    <property type="entry name" value="Pra-immunoreactive"/>
</dbReference>
<dbReference type="AlphaFoldDB" id="A0A5N6AKL9"/>
<keyword evidence="3 7" id="KW-0812">Transmembrane</keyword>
<evidence type="ECO:0000256" key="3">
    <source>
        <dbReference type="ARBA" id="ARBA00022692"/>
    </source>
</evidence>
<evidence type="ECO:0000313" key="10">
    <source>
        <dbReference type="Proteomes" id="UP000314251"/>
    </source>
</evidence>
<evidence type="ECO:0000256" key="1">
    <source>
        <dbReference type="ARBA" id="ARBA00004651"/>
    </source>
</evidence>
<dbReference type="PIRSF" id="PIRSF021697">
    <property type="entry name" value="UCP021697"/>
    <property type="match status" value="1"/>
</dbReference>
<feature type="domain" description="RDD" evidence="8">
    <location>
        <begin position="42"/>
        <end position="149"/>
    </location>
</feature>
<proteinExistence type="predicted"/>
<dbReference type="Pfam" id="PF06271">
    <property type="entry name" value="RDD"/>
    <property type="match status" value="1"/>
</dbReference>
<feature type="transmembrane region" description="Helical" evidence="7">
    <location>
        <begin position="49"/>
        <end position="67"/>
    </location>
</feature>
<reference evidence="9" key="1">
    <citation type="submission" date="2019-10" db="EMBL/GenBank/DDBJ databases">
        <title>Nonomuraea sp. nov., isolated from Phyllanthus amarus.</title>
        <authorList>
            <person name="Klykleung N."/>
            <person name="Tanasupawat S."/>
        </authorList>
    </citation>
    <scope>NUCLEOTIDE SEQUENCE [LARGE SCALE GENOMIC DNA]</scope>
    <source>
        <strain evidence="9">3MP-10</strain>
    </source>
</reference>
<name>A0A5N6AKL9_9ACTN</name>
<comment type="caution">
    <text evidence="9">The sequence shown here is derived from an EMBL/GenBank/DDBJ whole genome shotgun (WGS) entry which is preliminary data.</text>
</comment>
<evidence type="ECO:0000256" key="6">
    <source>
        <dbReference type="SAM" id="MobiDB-lite"/>
    </source>
</evidence>
<feature type="transmembrane region" description="Helical" evidence="7">
    <location>
        <begin position="79"/>
        <end position="99"/>
    </location>
</feature>
<organism evidence="9 10">
    <name type="scientific">Streptomyces mimosae</name>
    <dbReference type="NCBI Taxonomy" id="2586635"/>
    <lineage>
        <taxon>Bacteria</taxon>
        <taxon>Bacillati</taxon>
        <taxon>Actinomycetota</taxon>
        <taxon>Actinomycetes</taxon>
        <taxon>Kitasatosporales</taxon>
        <taxon>Streptomycetaceae</taxon>
        <taxon>Streptomyces</taxon>
    </lineage>
</organism>
<dbReference type="EMBL" id="VDLY02000003">
    <property type="protein sequence ID" value="KAB8168586.1"/>
    <property type="molecule type" value="Genomic_DNA"/>
</dbReference>
<evidence type="ECO:0000313" key="9">
    <source>
        <dbReference type="EMBL" id="KAB8168586.1"/>
    </source>
</evidence>
<evidence type="ECO:0000256" key="2">
    <source>
        <dbReference type="ARBA" id="ARBA00022475"/>
    </source>
</evidence>
<sequence>MDNRQAIGSWLSGPRAAAEDMGIDFGYRGERLGLPREGPGSVATVGRRAAAICVDWALCAVIAYGLLAGGDVATANNWTLVVFTLMCVLTVGTVGMTPGKRLLGLRVLHLSGQRLSFPRAALRSLLLSLAIPALVWDRDGRGLHDRAAGAVQVRFTGQAPESLSGPAADSGRAPEASETPEKK</sequence>
<protein>
    <submittedName>
        <fullName evidence="9">RDD family protein</fullName>
    </submittedName>
</protein>
<keyword evidence="5 7" id="KW-0472">Membrane</keyword>
<comment type="subcellular location">
    <subcellularLocation>
        <location evidence="1">Cell membrane</location>
        <topology evidence="1">Multi-pass membrane protein</topology>
    </subcellularLocation>
</comment>
<gene>
    <name evidence="9" type="ORF">FH607_004900</name>
</gene>
<evidence type="ECO:0000259" key="8">
    <source>
        <dbReference type="Pfam" id="PF06271"/>
    </source>
</evidence>
<evidence type="ECO:0000256" key="4">
    <source>
        <dbReference type="ARBA" id="ARBA00022989"/>
    </source>
</evidence>
<dbReference type="InterPro" id="IPR010432">
    <property type="entry name" value="RDD"/>
</dbReference>